<gene>
    <name evidence="1" type="ORF">METZ01_LOCUS114578</name>
</gene>
<dbReference type="InterPro" id="IPR021455">
    <property type="entry name" value="DUF3106"/>
</dbReference>
<dbReference type="AlphaFoldDB" id="A0A381XAH2"/>
<organism evidence="1">
    <name type="scientific">marine metagenome</name>
    <dbReference type="NCBI Taxonomy" id="408172"/>
    <lineage>
        <taxon>unclassified sequences</taxon>
        <taxon>metagenomes</taxon>
        <taxon>ecological metagenomes</taxon>
    </lineage>
</organism>
<protein>
    <recommendedName>
        <fullName evidence="2">DUF3106 domain-containing protein</fullName>
    </recommendedName>
</protein>
<dbReference type="Pfam" id="PF11304">
    <property type="entry name" value="DUF3106"/>
    <property type="match status" value="1"/>
</dbReference>
<accession>A0A381XAH2</accession>
<evidence type="ECO:0000313" key="1">
    <source>
        <dbReference type="EMBL" id="SVA61724.1"/>
    </source>
</evidence>
<proteinExistence type="predicted"/>
<reference evidence="1" key="1">
    <citation type="submission" date="2018-05" db="EMBL/GenBank/DDBJ databases">
        <authorList>
            <person name="Lanie J.A."/>
            <person name="Ng W.-L."/>
            <person name="Kazmierczak K.M."/>
            <person name="Andrzejewski T.M."/>
            <person name="Davidsen T.M."/>
            <person name="Wayne K.J."/>
            <person name="Tettelin H."/>
            <person name="Glass J.I."/>
            <person name="Rusch D."/>
            <person name="Podicherti R."/>
            <person name="Tsui H.-C.T."/>
            <person name="Winkler M.E."/>
        </authorList>
    </citation>
    <scope>NUCLEOTIDE SEQUENCE</scope>
</reference>
<sequence length="317" mass="36704">MKLRVTVARLLLLPVLAMGATTGALAADSPFAIFKKIVSLPKTEREVAVGEFKISSERHRKLLKAKVNEYAAMTEAERNRKLDALDFRWHLMPLMKTTKADRAKRLASVPERFRTDIEQRLTGWDKLDAGVRADLLKNESFFRYLSSFGRGRQSRVALTNHMEKMPTRLRQGLDERITTWREKPRPERRRITHQFHRFFDLPKAEQERALSHLPRKELAKMDATLDQFKAMSRAQRELVMQSFEKLADMSQAERAGFFRNTERWNGMTNAERKKWRTLVTQMPPLPPGFGNELRPPLPPGLVDETAPVQTVVTNTIR</sequence>
<evidence type="ECO:0008006" key="2">
    <source>
        <dbReference type="Google" id="ProtNLM"/>
    </source>
</evidence>
<name>A0A381XAH2_9ZZZZ</name>
<dbReference type="EMBL" id="UINC01014479">
    <property type="protein sequence ID" value="SVA61724.1"/>
    <property type="molecule type" value="Genomic_DNA"/>
</dbReference>